<evidence type="ECO:0000313" key="5">
    <source>
        <dbReference type="Proteomes" id="UP001144372"/>
    </source>
</evidence>
<proteinExistence type="predicted"/>
<organism evidence="4 5">
    <name type="scientific">Desulforhabdus amnigena</name>
    <dbReference type="NCBI Taxonomy" id="40218"/>
    <lineage>
        <taxon>Bacteria</taxon>
        <taxon>Pseudomonadati</taxon>
        <taxon>Thermodesulfobacteriota</taxon>
        <taxon>Syntrophobacteria</taxon>
        <taxon>Syntrophobacterales</taxon>
        <taxon>Syntrophobacteraceae</taxon>
        <taxon>Desulforhabdus</taxon>
    </lineage>
</organism>
<comment type="caution">
    <text evidence="4">The sequence shown here is derived from an EMBL/GenBank/DDBJ whole genome shotgun (WGS) entry which is preliminary data.</text>
</comment>
<keyword evidence="2" id="KW-0472">Membrane</keyword>
<dbReference type="Proteomes" id="UP001144372">
    <property type="component" value="Unassembled WGS sequence"/>
</dbReference>
<keyword evidence="2" id="KW-0812">Transmembrane</keyword>
<evidence type="ECO:0000256" key="3">
    <source>
        <dbReference type="SAM" id="SignalP"/>
    </source>
</evidence>
<reference evidence="4" key="1">
    <citation type="submission" date="2022-12" db="EMBL/GenBank/DDBJ databases">
        <title>Reference genome sequencing for broad-spectrum identification of bacterial and archaeal isolates by mass spectrometry.</title>
        <authorList>
            <person name="Sekiguchi Y."/>
            <person name="Tourlousse D.M."/>
        </authorList>
    </citation>
    <scope>NUCLEOTIDE SEQUENCE</scope>
    <source>
        <strain evidence="4">ASRB1</strain>
    </source>
</reference>
<keyword evidence="3" id="KW-0732">Signal</keyword>
<name>A0A9W6D290_9BACT</name>
<feature type="compositionally biased region" description="Polar residues" evidence="1">
    <location>
        <begin position="43"/>
        <end position="52"/>
    </location>
</feature>
<sequence length="124" mass="13431">MKRMVCLLMVLSFFVGGIAIPARADDDAPPPPFPIQQSPQVPSARTCQTYADSSEESAPPGELILVDTLVLRPLGCVALTIGALGWVISRPFAVMTNSCDRADEALINRPFNYTFTRPLGDVDH</sequence>
<feature type="chain" id="PRO_5040963458" evidence="3">
    <location>
        <begin position="25"/>
        <end position="124"/>
    </location>
</feature>
<accession>A0A9W6D290</accession>
<keyword evidence="2" id="KW-1133">Transmembrane helix</keyword>
<feature type="signal peptide" evidence="3">
    <location>
        <begin position="1"/>
        <end position="24"/>
    </location>
</feature>
<dbReference type="RefSeq" id="WP_281793828.1">
    <property type="nucleotide sequence ID" value="NZ_BSDR01000001.1"/>
</dbReference>
<dbReference type="AlphaFoldDB" id="A0A9W6D290"/>
<gene>
    <name evidence="4" type="ORF">DAMNIGENAA_19630</name>
</gene>
<dbReference type="EMBL" id="BSDR01000001">
    <property type="protein sequence ID" value="GLI34530.1"/>
    <property type="molecule type" value="Genomic_DNA"/>
</dbReference>
<evidence type="ECO:0000313" key="4">
    <source>
        <dbReference type="EMBL" id="GLI34530.1"/>
    </source>
</evidence>
<evidence type="ECO:0000256" key="1">
    <source>
        <dbReference type="SAM" id="MobiDB-lite"/>
    </source>
</evidence>
<feature type="region of interest" description="Disordered" evidence="1">
    <location>
        <begin position="25"/>
        <end position="58"/>
    </location>
</feature>
<feature type="transmembrane region" description="Helical" evidence="2">
    <location>
        <begin position="69"/>
        <end position="88"/>
    </location>
</feature>
<protein>
    <submittedName>
        <fullName evidence="4">Uncharacterized protein</fullName>
    </submittedName>
</protein>
<keyword evidence="5" id="KW-1185">Reference proteome</keyword>
<evidence type="ECO:0000256" key="2">
    <source>
        <dbReference type="SAM" id="Phobius"/>
    </source>
</evidence>